<name>A0A564ZBQ2_HYMDI</name>
<evidence type="ECO:0000256" key="1">
    <source>
        <dbReference type="ARBA" id="ARBA00022574"/>
    </source>
</evidence>
<dbReference type="InterPro" id="IPR015943">
    <property type="entry name" value="WD40/YVTN_repeat-like_dom_sf"/>
</dbReference>
<dbReference type="PANTHER" id="PTHR14604">
    <property type="entry name" value="WD40 REPEAT PF20"/>
    <property type="match status" value="1"/>
</dbReference>
<feature type="repeat" description="WD" evidence="3">
    <location>
        <begin position="42"/>
        <end position="83"/>
    </location>
</feature>
<dbReference type="InterPro" id="IPR001680">
    <property type="entry name" value="WD40_rpt"/>
</dbReference>
<dbReference type="PROSITE" id="PS00678">
    <property type="entry name" value="WD_REPEATS_1"/>
    <property type="match status" value="1"/>
</dbReference>
<dbReference type="EMBL" id="CABIJS010000708">
    <property type="protein sequence ID" value="VUZ56866.1"/>
    <property type="molecule type" value="Genomic_DNA"/>
</dbReference>
<dbReference type="AlphaFoldDB" id="A0A564ZBQ2"/>
<keyword evidence="1 3" id="KW-0853">WD repeat</keyword>
<keyword evidence="2" id="KW-0677">Repeat</keyword>
<dbReference type="SMART" id="SM00320">
    <property type="entry name" value="WD40"/>
    <property type="match status" value="2"/>
</dbReference>
<feature type="non-terminal residue" evidence="4">
    <location>
        <position position="94"/>
    </location>
</feature>
<dbReference type="SUPFAM" id="SSF50978">
    <property type="entry name" value="WD40 repeat-like"/>
    <property type="match status" value="1"/>
</dbReference>
<dbReference type="Pfam" id="PF00400">
    <property type="entry name" value="WD40"/>
    <property type="match status" value="2"/>
</dbReference>
<evidence type="ECO:0000256" key="2">
    <source>
        <dbReference type="ARBA" id="ARBA00022737"/>
    </source>
</evidence>
<organism evidence="4 5">
    <name type="scientific">Hymenolepis diminuta</name>
    <name type="common">Rat tapeworm</name>
    <dbReference type="NCBI Taxonomy" id="6216"/>
    <lineage>
        <taxon>Eukaryota</taxon>
        <taxon>Metazoa</taxon>
        <taxon>Spiralia</taxon>
        <taxon>Lophotrochozoa</taxon>
        <taxon>Platyhelminthes</taxon>
        <taxon>Cestoda</taxon>
        <taxon>Eucestoda</taxon>
        <taxon>Cyclophyllidea</taxon>
        <taxon>Hymenolepididae</taxon>
        <taxon>Hymenolepis</taxon>
    </lineage>
</organism>
<feature type="non-terminal residue" evidence="4">
    <location>
        <position position="1"/>
    </location>
</feature>
<dbReference type="InterPro" id="IPR019775">
    <property type="entry name" value="WD40_repeat_CS"/>
</dbReference>
<evidence type="ECO:0000313" key="4">
    <source>
        <dbReference type="EMBL" id="VUZ56866.1"/>
    </source>
</evidence>
<dbReference type="InterPro" id="IPR050995">
    <property type="entry name" value="WD-F-box_domain-protein"/>
</dbReference>
<keyword evidence="5" id="KW-1185">Reference proteome</keyword>
<accession>A0A564ZBQ2</accession>
<sequence length="94" mass="10578">RLHRSAILSLSWHCAGNCLASGSLDSYVRTLAIDKPEIFDIFRGHHGGVNCVRYLPNGHLLLSASSDKRIILWDARSKQKERQFEQHEAPVLGI</sequence>
<dbReference type="Proteomes" id="UP000321570">
    <property type="component" value="Unassembled WGS sequence"/>
</dbReference>
<gene>
    <name evidence="4" type="ORF">WMSIL1_LOCUS14393</name>
</gene>
<evidence type="ECO:0000256" key="3">
    <source>
        <dbReference type="PROSITE-ProRule" id="PRU00221"/>
    </source>
</evidence>
<dbReference type="InterPro" id="IPR036322">
    <property type="entry name" value="WD40_repeat_dom_sf"/>
</dbReference>
<protein>
    <submittedName>
        <fullName evidence="4">Uncharacterized protein</fullName>
    </submittedName>
</protein>
<dbReference type="PROSITE" id="PS50294">
    <property type="entry name" value="WD_REPEATS_REGION"/>
    <property type="match status" value="1"/>
</dbReference>
<reference evidence="4 5" key="1">
    <citation type="submission" date="2019-07" db="EMBL/GenBank/DDBJ databases">
        <authorList>
            <person name="Jastrzebski P J."/>
            <person name="Paukszto L."/>
            <person name="Jastrzebski P J."/>
        </authorList>
    </citation>
    <scope>NUCLEOTIDE SEQUENCE [LARGE SCALE GENOMIC DNA]</scope>
    <source>
        <strain evidence="4 5">WMS-il1</strain>
    </source>
</reference>
<evidence type="ECO:0000313" key="5">
    <source>
        <dbReference type="Proteomes" id="UP000321570"/>
    </source>
</evidence>
<dbReference type="Gene3D" id="2.130.10.10">
    <property type="entry name" value="YVTN repeat-like/Quinoprotein amine dehydrogenase"/>
    <property type="match status" value="1"/>
</dbReference>
<proteinExistence type="predicted"/>
<dbReference type="PANTHER" id="PTHR14604:SF3">
    <property type="entry name" value="SPERM-ASSOCIATED ANTIGEN 16 PROTEIN"/>
    <property type="match status" value="1"/>
</dbReference>
<dbReference type="PROSITE" id="PS50082">
    <property type="entry name" value="WD_REPEATS_2"/>
    <property type="match status" value="1"/>
</dbReference>